<keyword evidence="1" id="KW-0812">Transmembrane</keyword>
<protein>
    <submittedName>
        <fullName evidence="2">ECF transporter S component</fullName>
    </submittedName>
</protein>
<dbReference type="OrthoDB" id="1631895at2"/>
<comment type="caution">
    <text evidence="2">The sequence shown here is derived from an EMBL/GenBank/DDBJ whole genome shotgun (WGS) entry which is preliminary data.</text>
</comment>
<dbReference type="AlphaFoldDB" id="A0A4V3RLC8"/>
<name>A0A4V3RLC8_9CLOT</name>
<evidence type="ECO:0000313" key="3">
    <source>
        <dbReference type="Proteomes" id="UP000306888"/>
    </source>
</evidence>
<proteinExistence type="predicted"/>
<dbReference type="RefSeq" id="WP_136003377.1">
    <property type="nucleotide sequence ID" value="NZ_SRYR01000001.1"/>
</dbReference>
<keyword evidence="1" id="KW-1133">Transmembrane helix</keyword>
<dbReference type="EMBL" id="SRYR01000001">
    <property type="protein sequence ID" value="TGY43270.1"/>
    <property type="molecule type" value="Genomic_DNA"/>
</dbReference>
<sequence>MESRERIRKMVFAAVLTAIAIIIPVQFGFLKVVIGPFTATIASHVPMFLAMLISPSVAVVVGVGSALGFFITSPAVIAARAATHIVVGYVGGKIIAKDKNFKKATLITAPIHGILEGLMVIPFGYSFYQIIIVVALGTILHHFVDGSISYALATALAKARRTEVYNVFSNEVA</sequence>
<reference evidence="2 3" key="1">
    <citation type="submission" date="2019-04" db="EMBL/GenBank/DDBJ databases">
        <title>Microbes associate with the intestines of laboratory mice.</title>
        <authorList>
            <person name="Navarre W."/>
            <person name="Wong E."/>
            <person name="Huang K."/>
            <person name="Tropini C."/>
            <person name="Ng K."/>
            <person name="Yu B."/>
        </authorList>
    </citation>
    <scope>NUCLEOTIDE SEQUENCE [LARGE SCALE GENOMIC DNA]</scope>
    <source>
        <strain evidence="2 3">NM50_B9-20</strain>
    </source>
</reference>
<keyword evidence="1" id="KW-0472">Membrane</keyword>
<evidence type="ECO:0000313" key="2">
    <source>
        <dbReference type="EMBL" id="TGY43270.1"/>
    </source>
</evidence>
<feature type="transmembrane region" description="Helical" evidence="1">
    <location>
        <begin position="46"/>
        <end position="71"/>
    </location>
</feature>
<accession>A0A4V3RLC8</accession>
<feature type="transmembrane region" description="Helical" evidence="1">
    <location>
        <begin position="12"/>
        <end position="34"/>
    </location>
</feature>
<evidence type="ECO:0000256" key="1">
    <source>
        <dbReference type="SAM" id="Phobius"/>
    </source>
</evidence>
<feature type="transmembrane region" description="Helical" evidence="1">
    <location>
        <begin position="130"/>
        <end position="153"/>
    </location>
</feature>
<organism evidence="2 3">
    <name type="scientific">Clostridium sartagoforme</name>
    <dbReference type="NCBI Taxonomy" id="84031"/>
    <lineage>
        <taxon>Bacteria</taxon>
        <taxon>Bacillati</taxon>
        <taxon>Bacillota</taxon>
        <taxon>Clostridia</taxon>
        <taxon>Eubacteriales</taxon>
        <taxon>Clostridiaceae</taxon>
        <taxon>Clostridium</taxon>
    </lineage>
</organism>
<gene>
    <name evidence="2" type="ORF">E5347_00210</name>
</gene>
<dbReference type="Proteomes" id="UP000306888">
    <property type="component" value="Unassembled WGS sequence"/>
</dbReference>
<feature type="transmembrane region" description="Helical" evidence="1">
    <location>
        <begin position="104"/>
        <end position="124"/>
    </location>
</feature>
<keyword evidence="3" id="KW-1185">Reference proteome</keyword>
<dbReference type="Gene3D" id="1.10.1760.20">
    <property type="match status" value="1"/>
</dbReference>